<dbReference type="FunFam" id="3.10.580.10:FF:000002">
    <property type="entry name" value="Magnesium/cobalt efflux protein CorC"/>
    <property type="match status" value="1"/>
</dbReference>
<organism evidence="6 7">
    <name type="scientific">Rhodoblastus acidophilus</name>
    <name type="common">Rhodopseudomonas acidophila</name>
    <dbReference type="NCBI Taxonomy" id="1074"/>
    <lineage>
        <taxon>Bacteria</taxon>
        <taxon>Pseudomonadati</taxon>
        <taxon>Pseudomonadota</taxon>
        <taxon>Alphaproteobacteria</taxon>
        <taxon>Hyphomicrobiales</taxon>
        <taxon>Rhodoblastaceae</taxon>
        <taxon>Rhodoblastus</taxon>
    </lineage>
</organism>
<name>A0A6N8DNG4_RHOAC</name>
<evidence type="ECO:0000256" key="3">
    <source>
        <dbReference type="ARBA" id="ARBA00023122"/>
    </source>
</evidence>
<dbReference type="InterPro" id="IPR005170">
    <property type="entry name" value="Transptr-assoc_dom"/>
</dbReference>
<evidence type="ECO:0000313" key="6">
    <source>
        <dbReference type="EMBL" id="MTV30721.1"/>
    </source>
</evidence>
<dbReference type="Pfam" id="PF03471">
    <property type="entry name" value="CorC_HlyC"/>
    <property type="match status" value="1"/>
</dbReference>
<feature type="domain" description="CBS" evidence="5">
    <location>
        <begin position="78"/>
        <end position="138"/>
    </location>
</feature>
<dbReference type="GO" id="GO:0005886">
    <property type="term" value="C:plasma membrane"/>
    <property type="evidence" value="ECO:0007669"/>
    <property type="project" value="TreeGrafter"/>
</dbReference>
<dbReference type="PANTHER" id="PTHR22777:SF27">
    <property type="entry name" value="MAGNESIUM AND COBALT EFFLUX PROTEIN CORC"/>
    <property type="match status" value="1"/>
</dbReference>
<dbReference type="SMART" id="SM01091">
    <property type="entry name" value="CorC_HlyC"/>
    <property type="match status" value="1"/>
</dbReference>
<reference evidence="6 7" key="1">
    <citation type="submission" date="2019-11" db="EMBL/GenBank/DDBJ databases">
        <title>Whole-genome sequence of a Rhodoblastus acidophilus DSM 142.</title>
        <authorList>
            <person name="Kyndt J.A."/>
            <person name="Meyer T.E."/>
        </authorList>
    </citation>
    <scope>NUCLEOTIDE SEQUENCE [LARGE SCALE GENOMIC DNA]</scope>
    <source>
        <strain evidence="6 7">DSM 142</strain>
    </source>
</reference>
<dbReference type="PROSITE" id="PS51371">
    <property type="entry name" value="CBS"/>
    <property type="match status" value="2"/>
</dbReference>
<protein>
    <submittedName>
        <fullName evidence="6">CBS domain-containing protein</fullName>
    </submittedName>
</protein>
<comment type="similarity">
    <text evidence="1">Belongs to the UPF0053 family. Hemolysin C subfamily.</text>
</comment>
<evidence type="ECO:0000256" key="2">
    <source>
        <dbReference type="ARBA" id="ARBA00022737"/>
    </source>
</evidence>
<comment type="caution">
    <text evidence="6">The sequence shown here is derived from an EMBL/GenBank/DDBJ whole genome shotgun (WGS) entry which is preliminary data.</text>
</comment>
<dbReference type="SMART" id="SM00116">
    <property type="entry name" value="CBS"/>
    <property type="match status" value="2"/>
</dbReference>
<dbReference type="InterPro" id="IPR046342">
    <property type="entry name" value="CBS_dom_sf"/>
</dbReference>
<dbReference type="RefSeq" id="WP_155445402.1">
    <property type="nucleotide sequence ID" value="NZ_JAOQNR010000005.1"/>
</dbReference>
<dbReference type="Gene3D" id="3.30.465.10">
    <property type="match status" value="1"/>
</dbReference>
<keyword evidence="3 4" id="KW-0129">CBS domain</keyword>
<dbReference type="SUPFAM" id="SSF56176">
    <property type="entry name" value="FAD-binding/transporter-associated domain-like"/>
    <property type="match status" value="1"/>
</dbReference>
<evidence type="ECO:0000256" key="1">
    <source>
        <dbReference type="ARBA" id="ARBA00006446"/>
    </source>
</evidence>
<dbReference type="Pfam" id="PF00571">
    <property type="entry name" value="CBS"/>
    <property type="match status" value="2"/>
</dbReference>
<dbReference type="InterPro" id="IPR036318">
    <property type="entry name" value="FAD-bd_PCMH-like_sf"/>
</dbReference>
<evidence type="ECO:0000313" key="7">
    <source>
        <dbReference type="Proteomes" id="UP000439113"/>
    </source>
</evidence>
<dbReference type="OrthoDB" id="9797674at2"/>
<dbReference type="GO" id="GO:0050660">
    <property type="term" value="F:flavin adenine dinucleotide binding"/>
    <property type="evidence" value="ECO:0007669"/>
    <property type="project" value="InterPro"/>
</dbReference>
<feature type="domain" description="CBS" evidence="5">
    <location>
        <begin position="170"/>
        <end position="230"/>
    </location>
</feature>
<dbReference type="InterPro" id="IPR044751">
    <property type="entry name" value="Ion_transp-like_CBS"/>
</dbReference>
<evidence type="ECO:0000256" key="4">
    <source>
        <dbReference type="PROSITE-ProRule" id="PRU00703"/>
    </source>
</evidence>
<dbReference type="Gene3D" id="3.10.580.10">
    <property type="entry name" value="CBS-domain"/>
    <property type="match status" value="1"/>
</dbReference>
<dbReference type="EMBL" id="WNKS01000004">
    <property type="protein sequence ID" value="MTV30721.1"/>
    <property type="molecule type" value="Genomic_DNA"/>
</dbReference>
<dbReference type="CDD" id="cd04590">
    <property type="entry name" value="CBS_pair_CorC_HlyC_assoc"/>
    <property type="match status" value="1"/>
</dbReference>
<dbReference type="PANTHER" id="PTHR22777">
    <property type="entry name" value="HEMOLYSIN-RELATED"/>
    <property type="match status" value="1"/>
</dbReference>
<keyword evidence="2" id="KW-0677">Repeat</keyword>
<dbReference type="InterPro" id="IPR000644">
    <property type="entry name" value="CBS_dom"/>
</dbReference>
<sequence length="334" mass="36153">MGAPERDSDESNVAERSSSRGSIVERLRALFGLSGASIRDDIEDALEDDAVAEDFTPYEREMLKNVLALHGLKVSDVMVPRADIVAISIESQLADVLATFRTAGHSRLPVHGETLDDPRGMVHIRDFVDFVASSAEKSILARGQPQGEDPPPGPQFVRVDLSVRLEAAGILRPVLYAPPSMPALDLLVKMQATRTHMALVIDEYGGTDGLVSIEDIVEMIVGDIEDEHDLDENPKIEAVASGVYIADARVGLDHATEITGLELTKCGEQEDVDTIGGLATAFAGRVPIRGEVVISPDKAFEFDILDADPRRLKKLKIRVVAREAVQSQKSEGEA</sequence>
<dbReference type="SUPFAM" id="SSF54631">
    <property type="entry name" value="CBS-domain pair"/>
    <property type="match status" value="1"/>
</dbReference>
<gene>
    <name evidence="6" type="ORF">GJ654_06915</name>
</gene>
<dbReference type="Proteomes" id="UP000439113">
    <property type="component" value="Unassembled WGS sequence"/>
</dbReference>
<dbReference type="AlphaFoldDB" id="A0A6N8DNG4"/>
<proteinExistence type="inferred from homology"/>
<dbReference type="InterPro" id="IPR016169">
    <property type="entry name" value="FAD-bd_PCMH_sub2"/>
</dbReference>
<accession>A0A6N8DNG4</accession>
<evidence type="ECO:0000259" key="5">
    <source>
        <dbReference type="PROSITE" id="PS51371"/>
    </source>
</evidence>